<dbReference type="HOGENOM" id="CLU_2761171_0_0_1"/>
<dbReference type="Proteomes" id="UP000017836">
    <property type="component" value="Unassembled WGS sequence"/>
</dbReference>
<proteinExistence type="predicted"/>
<organism evidence="1 2">
    <name type="scientific">Amborella trichopoda</name>
    <dbReference type="NCBI Taxonomy" id="13333"/>
    <lineage>
        <taxon>Eukaryota</taxon>
        <taxon>Viridiplantae</taxon>
        <taxon>Streptophyta</taxon>
        <taxon>Embryophyta</taxon>
        <taxon>Tracheophyta</taxon>
        <taxon>Spermatophyta</taxon>
        <taxon>Magnoliopsida</taxon>
        <taxon>Amborellales</taxon>
        <taxon>Amborellaceae</taxon>
        <taxon>Amborella</taxon>
    </lineage>
</organism>
<dbReference type="Gramene" id="ERN05157">
    <property type="protein sequence ID" value="ERN05157"/>
    <property type="gene ID" value="AMTR_s00053p00200850"/>
</dbReference>
<gene>
    <name evidence="1" type="ORF">AMTR_s00053p00200850</name>
</gene>
<protein>
    <submittedName>
        <fullName evidence="1">Uncharacterized protein</fullName>
    </submittedName>
</protein>
<evidence type="ECO:0000313" key="1">
    <source>
        <dbReference type="EMBL" id="ERN05157.1"/>
    </source>
</evidence>
<sequence length="70" mass="8262">MSGDEESFEEIEVDYRYEEREDRVPVCESSRPYEGLSNIQLIPTLAHPEEPRWQLRPHVIRKEDSSSNTV</sequence>
<evidence type="ECO:0000313" key="2">
    <source>
        <dbReference type="Proteomes" id="UP000017836"/>
    </source>
</evidence>
<keyword evidence="2" id="KW-1185">Reference proteome</keyword>
<dbReference type="EMBL" id="KI394012">
    <property type="protein sequence ID" value="ERN05157.1"/>
    <property type="molecule type" value="Genomic_DNA"/>
</dbReference>
<name>W1P5N1_AMBTC</name>
<accession>W1P5N1</accession>
<dbReference type="AlphaFoldDB" id="W1P5N1"/>
<reference evidence="2" key="1">
    <citation type="journal article" date="2013" name="Science">
        <title>The Amborella genome and the evolution of flowering plants.</title>
        <authorList>
            <consortium name="Amborella Genome Project"/>
        </authorList>
    </citation>
    <scope>NUCLEOTIDE SEQUENCE [LARGE SCALE GENOMIC DNA]</scope>
</reference>